<gene>
    <name evidence="10" type="ORF">EV193_103363</name>
</gene>
<keyword evidence="4" id="KW-0808">Transferase</keyword>
<dbReference type="InterPro" id="IPR050980">
    <property type="entry name" value="2C_sensor_his_kinase"/>
</dbReference>
<protein>
    <recommendedName>
        <fullName evidence="2">histidine kinase</fullName>
        <ecNumber evidence="2">2.7.13.3</ecNumber>
    </recommendedName>
</protein>
<organism evidence="10 11">
    <name type="scientific">Herbihabitans rhizosphaerae</name>
    <dbReference type="NCBI Taxonomy" id="1872711"/>
    <lineage>
        <taxon>Bacteria</taxon>
        <taxon>Bacillati</taxon>
        <taxon>Actinomycetota</taxon>
        <taxon>Actinomycetes</taxon>
        <taxon>Pseudonocardiales</taxon>
        <taxon>Pseudonocardiaceae</taxon>
        <taxon>Herbihabitans</taxon>
    </lineage>
</organism>
<evidence type="ECO:0000256" key="7">
    <source>
        <dbReference type="SAM" id="MobiDB-lite"/>
    </source>
</evidence>
<evidence type="ECO:0000313" key="10">
    <source>
        <dbReference type="EMBL" id="RZS41045.1"/>
    </source>
</evidence>
<keyword evidence="11" id="KW-1185">Reference proteome</keyword>
<sequence length="1013" mass="108619">MPDHNAGVEGSSVGERGAIPTEKVGTARVVDDRGMSARAGSRWRMRNWRLRTKLIAVLVVPTVAVLVLGGLQVKADLDRAERFRQTVAQVDLARKLTNVVHELQTERSLMSGWVAGNKAAPRTEIDHQTARVDKAVDEARGAAANLDADEDSKQRYNRGLQRLSALPAIRATAEGSSYPDVSVYATYSQILDALVQLGREVNTAVTDRELLRQGTLVQALSEQKEFFSRENAMLMIAATRGVFPGDLLTQTRAAEASAEATRLAFAASASPEQQRLYADTVSGVEVDNRARLKATAFARAEAAAPNTPGSPLALAPEAVKTDGTATVERLRKVETGLLDSLRRAADGLASDATLSAWRNAGIVAGVLIVALILMIIVTRSLLRPLRTLRRNALDVANRRLPETVRRILDDPDPMEASKNAIEPVPVFTREETGEVARSFDVVHEQAVRMAAEQALLRENVNSIFVNLSRRSQALVERQLNLIDRMEQDEQDPDQLASLFELDHLATRMRRNSESLLVLSGSGLSRQLTKPVPAADVVGAAVSEVEQYARVDVVSAPDVAVMGRAVNDLVHLIAELLDNATSFSDPDKKVTVRMAATKSRELAIQITDRGVGMSDEDIAGANARLADPPDLDVSVTRRMGLYVVARLAKRHDIKVRLRDNEDIEGGLVARITVPAVLVQATGAPTTTFPPGPPTSGGPPSRASGIAGAFTGNMPKLGADGTPVDDAANRWPDYPPPEVVGYPPADAEPTQVVGHGANGVAGGWGEEKATNDATADGPASLFGEPLPERQPGQHLSDAFGPRTGGAEEAPAGHEPVQAPQHDSAATNGSELEHRSAAQQEVDLNVDAPTERLPIYEAVLSQWFEHTSDPKEALSPAMSDLTPTGRDEPEPPAESDAAAEERRAAEAAAAWQSPGDDGWQAAQALLTPDPEVEKTTAGLPKRVPKAHLVPGSAAPRQETAQQTEERPQLPPRTADAVRGRMSSFQQGVRRGRHALVESYPGDQSGSAEGRQDEEQE</sequence>
<dbReference type="InterPro" id="IPR036890">
    <property type="entry name" value="HATPase_C_sf"/>
</dbReference>
<dbReference type="Pfam" id="PF08376">
    <property type="entry name" value="NIT"/>
    <property type="match status" value="1"/>
</dbReference>
<keyword evidence="5 10" id="KW-0418">Kinase</keyword>
<dbReference type="PANTHER" id="PTHR44936:SF9">
    <property type="entry name" value="SENSOR PROTEIN CREC"/>
    <property type="match status" value="1"/>
</dbReference>
<evidence type="ECO:0000256" key="3">
    <source>
        <dbReference type="ARBA" id="ARBA00022553"/>
    </source>
</evidence>
<dbReference type="GO" id="GO:0004673">
    <property type="term" value="F:protein histidine kinase activity"/>
    <property type="evidence" value="ECO:0007669"/>
    <property type="project" value="UniProtKB-EC"/>
</dbReference>
<comment type="caution">
    <text evidence="10">The sequence shown here is derived from an EMBL/GenBank/DDBJ whole genome shotgun (WGS) entry which is preliminary data.</text>
</comment>
<dbReference type="AlphaFoldDB" id="A0A4Q7KWH5"/>
<dbReference type="InterPro" id="IPR003594">
    <property type="entry name" value="HATPase_dom"/>
</dbReference>
<evidence type="ECO:0000256" key="8">
    <source>
        <dbReference type="SAM" id="Phobius"/>
    </source>
</evidence>
<keyword evidence="3" id="KW-0597">Phosphoprotein</keyword>
<dbReference type="EC" id="2.7.13.3" evidence="2"/>
<feature type="region of interest" description="Disordered" evidence="7">
    <location>
        <begin position="1"/>
        <end position="27"/>
    </location>
</feature>
<keyword evidence="8" id="KW-1133">Transmembrane helix</keyword>
<dbReference type="Proteomes" id="UP000294257">
    <property type="component" value="Unassembled WGS sequence"/>
</dbReference>
<comment type="catalytic activity">
    <reaction evidence="1">
        <text>ATP + protein L-histidine = ADP + protein N-phospho-L-histidine.</text>
        <dbReference type="EC" id="2.7.13.3"/>
    </reaction>
</comment>
<feature type="transmembrane region" description="Helical" evidence="8">
    <location>
        <begin position="360"/>
        <end position="382"/>
    </location>
</feature>
<dbReference type="GO" id="GO:0000160">
    <property type="term" value="P:phosphorelay signal transduction system"/>
    <property type="evidence" value="ECO:0007669"/>
    <property type="project" value="UniProtKB-KW"/>
</dbReference>
<dbReference type="Gene3D" id="3.30.565.10">
    <property type="entry name" value="Histidine kinase-like ATPase, C-terminal domain"/>
    <property type="match status" value="1"/>
</dbReference>
<evidence type="ECO:0000256" key="1">
    <source>
        <dbReference type="ARBA" id="ARBA00000085"/>
    </source>
</evidence>
<evidence type="ECO:0000256" key="2">
    <source>
        <dbReference type="ARBA" id="ARBA00012438"/>
    </source>
</evidence>
<feature type="transmembrane region" description="Helical" evidence="8">
    <location>
        <begin position="54"/>
        <end position="73"/>
    </location>
</feature>
<feature type="region of interest" description="Disordered" evidence="7">
    <location>
        <begin position="751"/>
        <end position="843"/>
    </location>
</feature>
<dbReference type="InterPro" id="IPR013587">
    <property type="entry name" value="Nitrate/nitrite_sensing"/>
</dbReference>
<evidence type="ECO:0000256" key="5">
    <source>
        <dbReference type="ARBA" id="ARBA00022777"/>
    </source>
</evidence>
<dbReference type="Gene3D" id="6.10.340.10">
    <property type="match status" value="1"/>
</dbReference>
<dbReference type="SUPFAM" id="SSF55874">
    <property type="entry name" value="ATPase domain of HSP90 chaperone/DNA topoisomerase II/histidine kinase"/>
    <property type="match status" value="1"/>
</dbReference>
<feature type="compositionally biased region" description="Pro residues" evidence="7">
    <location>
        <begin position="686"/>
        <end position="695"/>
    </location>
</feature>
<reference evidence="10 11" key="1">
    <citation type="submission" date="2019-02" db="EMBL/GenBank/DDBJ databases">
        <title>Genomic Encyclopedia of Type Strains, Phase IV (KMG-IV): sequencing the most valuable type-strain genomes for metagenomic binning, comparative biology and taxonomic classification.</title>
        <authorList>
            <person name="Goeker M."/>
        </authorList>
    </citation>
    <scope>NUCLEOTIDE SEQUENCE [LARGE SCALE GENOMIC DNA]</scope>
    <source>
        <strain evidence="10 11">DSM 101727</strain>
    </source>
</reference>
<dbReference type="PANTHER" id="PTHR44936">
    <property type="entry name" value="SENSOR PROTEIN CREC"/>
    <property type="match status" value="1"/>
</dbReference>
<name>A0A4Q7KWH5_9PSEU</name>
<evidence type="ECO:0000256" key="4">
    <source>
        <dbReference type="ARBA" id="ARBA00022679"/>
    </source>
</evidence>
<evidence type="ECO:0000259" key="9">
    <source>
        <dbReference type="SMART" id="SM00387"/>
    </source>
</evidence>
<keyword evidence="8" id="KW-0472">Membrane</keyword>
<dbReference type="RefSeq" id="WP_242613300.1">
    <property type="nucleotide sequence ID" value="NZ_SGWQ01000003.1"/>
</dbReference>
<keyword evidence="8" id="KW-0812">Transmembrane</keyword>
<dbReference type="SMART" id="SM00387">
    <property type="entry name" value="HATPase_c"/>
    <property type="match status" value="1"/>
</dbReference>
<feature type="region of interest" description="Disordered" evidence="7">
    <location>
        <begin position="681"/>
        <end position="709"/>
    </location>
</feature>
<proteinExistence type="predicted"/>
<accession>A0A4Q7KWH5</accession>
<feature type="domain" description="Histidine kinase/HSP90-like ATPase" evidence="9">
    <location>
        <begin position="563"/>
        <end position="676"/>
    </location>
</feature>
<dbReference type="EMBL" id="SGWQ01000003">
    <property type="protein sequence ID" value="RZS41045.1"/>
    <property type="molecule type" value="Genomic_DNA"/>
</dbReference>
<feature type="region of interest" description="Disordered" evidence="7">
    <location>
        <begin position="867"/>
        <end position="1013"/>
    </location>
</feature>
<dbReference type="Pfam" id="PF02518">
    <property type="entry name" value="HATPase_c"/>
    <property type="match status" value="1"/>
</dbReference>
<evidence type="ECO:0000256" key="6">
    <source>
        <dbReference type="ARBA" id="ARBA00023012"/>
    </source>
</evidence>
<evidence type="ECO:0000313" key="11">
    <source>
        <dbReference type="Proteomes" id="UP000294257"/>
    </source>
</evidence>
<keyword evidence="6" id="KW-0902">Two-component regulatory system</keyword>